<dbReference type="InterPro" id="IPR051043">
    <property type="entry name" value="Sulfatase_Mod_Factor_Kinase"/>
</dbReference>
<protein>
    <recommendedName>
        <fullName evidence="1">Sulfatase-modifying factor enzyme-like domain-containing protein</fullName>
    </recommendedName>
</protein>
<dbReference type="Pfam" id="PF03781">
    <property type="entry name" value="FGE-sulfatase"/>
    <property type="match status" value="1"/>
</dbReference>
<name>A0A455UBP6_9GAMM</name>
<evidence type="ECO:0000313" key="2">
    <source>
        <dbReference type="EMBL" id="BBI61949.1"/>
    </source>
</evidence>
<dbReference type="KEGG" id="hsr:HSBAA_32550"/>
<gene>
    <name evidence="2" type="ORF">HSBAA_32550</name>
</gene>
<accession>A0A455UBP6</accession>
<feature type="domain" description="Sulfatase-modifying factor enzyme-like" evidence="1">
    <location>
        <begin position="1"/>
        <end position="75"/>
    </location>
</feature>
<organism evidence="2 3">
    <name type="scientific">Vreelandella sulfidaeris</name>
    <dbReference type="NCBI Taxonomy" id="115553"/>
    <lineage>
        <taxon>Bacteria</taxon>
        <taxon>Pseudomonadati</taxon>
        <taxon>Pseudomonadota</taxon>
        <taxon>Gammaproteobacteria</taxon>
        <taxon>Oceanospirillales</taxon>
        <taxon>Halomonadaceae</taxon>
        <taxon>Vreelandella</taxon>
    </lineage>
</organism>
<evidence type="ECO:0000313" key="3">
    <source>
        <dbReference type="Proteomes" id="UP000320231"/>
    </source>
</evidence>
<sequence length="77" mass="8797">MFGDVWEWTGSAYRPYPGFRKLPGSLGEYNGKFMSGQMVLRGGCCATPEDHIRATYRNFFPPHARWAFSGFRLAKES</sequence>
<dbReference type="PANTHER" id="PTHR23150">
    <property type="entry name" value="SULFATASE MODIFYING FACTOR 1, 2"/>
    <property type="match status" value="1"/>
</dbReference>
<dbReference type="EMBL" id="AP019514">
    <property type="protein sequence ID" value="BBI61949.1"/>
    <property type="molecule type" value="Genomic_DNA"/>
</dbReference>
<dbReference type="InterPro" id="IPR005532">
    <property type="entry name" value="SUMF_dom"/>
</dbReference>
<dbReference type="Proteomes" id="UP000320231">
    <property type="component" value="Chromosome"/>
</dbReference>
<dbReference type="InterPro" id="IPR042095">
    <property type="entry name" value="SUMF_sf"/>
</dbReference>
<dbReference type="AlphaFoldDB" id="A0A455UBP6"/>
<proteinExistence type="predicted"/>
<dbReference type="Gene3D" id="3.90.1580.10">
    <property type="entry name" value="paralog of FGE (formylglycine-generating enzyme)"/>
    <property type="match status" value="1"/>
</dbReference>
<evidence type="ECO:0000259" key="1">
    <source>
        <dbReference type="Pfam" id="PF03781"/>
    </source>
</evidence>
<reference evidence="2 3" key="1">
    <citation type="journal article" date="2019" name="Microbiol. Resour. Announc.">
        <title>Complete Genome Sequence of Halomonas sulfidaeris Strain Esulfide1 Isolated from a Metal Sulfide Rock at a Depth of 2,200 Meters, Obtained Using Nanopore Sequencing.</title>
        <authorList>
            <person name="Saito M."/>
            <person name="Nishigata A."/>
            <person name="Galipon J."/>
            <person name="Arakawa K."/>
        </authorList>
    </citation>
    <scope>NUCLEOTIDE SEQUENCE [LARGE SCALE GENOMIC DNA]</scope>
    <source>
        <strain evidence="2 3">ATCC BAA-803</strain>
    </source>
</reference>
<dbReference type="SUPFAM" id="SSF56436">
    <property type="entry name" value="C-type lectin-like"/>
    <property type="match status" value="1"/>
</dbReference>
<dbReference type="PANTHER" id="PTHR23150:SF36">
    <property type="entry name" value="HERCYNINE OXYGENASE"/>
    <property type="match status" value="1"/>
</dbReference>
<dbReference type="InterPro" id="IPR016187">
    <property type="entry name" value="CTDL_fold"/>
</dbReference>